<feature type="transmembrane region" description="Helical" evidence="1">
    <location>
        <begin position="82"/>
        <end position="102"/>
    </location>
</feature>
<name>A0AAP0KJY4_9MAGN</name>
<keyword evidence="1" id="KW-0812">Transmembrane</keyword>
<organism evidence="2 3">
    <name type="scientific">Stephania japonica</name>
    <dbReference type="NCBI Taxonomy" id="461633"/>
    <lineage>
        <taxon>Eukaryota</taxon>
        <taxon>Viridiplantae</taxon>
        <taxon>Streptophyta</taxon>
        <taxon>Embryophyta</taxon>
        <taxon>Tracheophyta</taxon>
        <taxon>Spermatophyta</taxon>
        <taxon>Magnoliopsida</taxon>
        <taxon>Ranunculales</taxon>
        <taxon>Menispermaceae</taxon>
        <taxon>Menispermoideae</taxon>
        <taxon>Cissampelideae</taxon>
        <taxon>Stephania</taxon>
    </lineage>
</organism>
<evidence type="ECO:0000313" key="3">
    <source>
        <dbReference type="Proteomes" id="UP001417504"/>
    </source>
</evidence>
<dbReference type="PANTHER" id="PTHR35292:SF13">
    <property type="entry name" value="OS03G0581800 PROTEIN"/>
    <property type="match status" value="1"/>
</dbReference>
<accession>A0AAP0KJY4</accession>
<dbReference type="AlphaFoldDB" id="A0AAP0KJY4"/>
<dbReference type="PANTHER" id="PTHR35292">
    <property type="entry name" value="EXPRESSED PROTEIN"/>
    <property type="match status" value="1"/>
</dbReference>
<keyword evidence="1" id="KW-0472">Membrane</keyword>
<sequence>MAAWASTARQALSLGCLSSSPPLPEPLISSSAAASPVAVVPIYFTSISSLTNRFSSETYHHGPQKVNCWQDPMSPSKWKEEHFVIVSLSGWGLLFYGGYKFFTGGNKDKKEEVIVAKMLLHFISI</sequence>
<reference evidence="2 3" key="1">
    <citation type="submission" date="2024-01" db="EMBL/GenBank/DDBJ databases">
        <title>Genome assemblies of Stephania.</title>
        <authorList>
            <person name="Yang L."/>
        </authorList>
    </citation>
    <scope>NUCLEOTIDE SEQUENCE [LARGE SCALE GENOMIC DNA]</scope>
    <source>
        <strain evidence="2">QJT</strain>
        <tissue evidence="2">Leaf</tissue>
    </source>
</reference>
<dbReference type="Proteomes" id="UP001417504">
    <property type="component" value="Unassembled WGS sequence"/>
</dbReference>
<keyword evidence="1" id="KW-1133">Transmembrane helix</keyword>
<evidence type="ECO:0000313" key="2">
    <source>
        <dbReference type="EMBL" id="KAK9152595.1"/>
    </source>
</evidence>
<evidence type="ECO:0000256" key="1">
    <source>
        <dbReference type="SAM" id="Phobius"/>
    </source>
</evidence>
<gene>
    <name evidence="2" type="ORF">Sjap_000075</name>
</gene>
<comment type="caution">
    <text evidence="2">The sequence shown here is derived from an EMBL/GenBank/DDBJ whole genome shotgun (WGS) entry which is preliminary data.</text>
</comment>
<protein>
    <submittedName>
        <fullName evidence="2">Uncharacterized protein</fullName>
    </submittedName>
</protein>
<keyword evidence="3" id="KW-1185">Reference proteome</keyword>
<proteinExistence type="predicted"/>
<dbReference type="EMBL" id="JBBNAE010000001">
    <property type="protein sequence ID" value="KAK9152595.1"/>
    <property type="molecule type" value="Genomic_DNA"/>
</dbReference>